<keyword evidence="19" id="KW-0862">Zinc</keyword>
<dbReference type="SUPFAM" id="SSF53098">
    <property type="entry name" value="Ribonuclease H-like"/>
    <property type="match status" value="1"/>
</dbReference>
<dbReference type="Gene3D" id="3.30.70.270">
    <property type="match status" value="2"/>
</dbReference>
<dbReference type="GO" id="GO:0003723">
    <property type="term" value="F:RNA binding"/>
    <property type="evidence" value="ECO:0007669"/>
    <property type="project" value="UniProtKB-KW"/>
</dbReference>
<keyword evidence="11" id="KW-0694">RNA-binding</keyword>
<dbReference type="PROSITE" id="PS50013">
    <property type="entry name" value="CHROMO_2"/>
    <property type="match status" value="1"/>
</dbReference>
<dbReference type="GO" id="GO:0004190">
    <property type="term" value="F:aspartic-type endopeptidase activity"/>
    <property type="evidence" value="ECO:0007669"/>
    <property type="project" value="UniProtKB-KW"/>
</dbReference>
<evidence type="ECO:0000256" key="2">
    <source>
        <dbReference type="ARBA" id="ARBA00022670"/>
    </source>
</evidence>
<keyword evidence="17" id="KW-0539">Nucleus</keyword>
<dbReference type="InterPro" id="IPR016197">
    <property type="entry name" value="Chromo-like_dom_sf"/>
</dbReference>
<evidence type="ECO:0000259" key="23">
    <source>
        <dbReference type="PROSITE" id="PS50158"/>
    </source>
</evidence>
<evidence type="ECO:0000256" key="18">
    <source>
        <dbReference type="ARBA" id="ARBA00023268"/>
    </source>
</evidence>
<dbReference type="InterPro" id="IPR041588">
    <property type="entry name" value="Integrase_H2C2"/>
</dbReference>
<dbReference type="InterPro" id="IPR050951">
    <property type="entry name" value="Retrovirus_Pol_polyprotein"/>
</dbReference>
<evidence type="ECO:0000259" key="25">
    <source>
        <dbReference type="PROSITE" id="PS50994"/>
    </source>
</evidence>
<dbReference type="CDD" id="cd00303">
    <property type="entry name" value="retropepsin_like"/>
    <property type="match status" value="1"/>
</dbReference>
<keyword evidence="5" id="KW-0540">Nuclease</keyword>
<name>A0A0K6FR17_9AGAM</name>
<dbReference type="GO" id="GO:0006508">
    <property type="term" value="P:proteolysis"/>
    <property type="evidence" value="ECO:0007669"/>
    <property type="project" value="UniProtKB-KW"/>
</dbReference>
<dbReference type="SMART" id="SM00298">
    <property type="entry name" value="CHROMO"/>
    <property type="match status" value="1"/>
</dbReference>
<accession>A0A0K6FR17</accession>
<dbReference type="InterPro" id="IPR036397">
    <property type="entry name" value="RNaseH_sf"/>
</dbReference>
<dbReference type="GO" id="GO:0005634">
    <property type="term" value="C:nucleus"/>
    <property type="evidence" value="ECO:0007669"/>
    <property type="project" value="UniProtKB-SubCell"/>
</dbReference>
<feature type="region of interest" description="Disordered" evidence="21">
    <location>
        <begin position="1"/>
        <end position="33"/>
    </location>
</feature>
<keyword evidence="4" id="KW-0548">Nucleotidyltransferase</keyword>
<dbReference type="FunFam" id="3.30.70.270:FF:000026">
    <property type="entry name" value="Transposon Ty3-G Gag-Pol polyprotein"/>
    <property type="match status" value="1"/>
</dbReference>
<keyword evidence="6" id="KW-0479">Metal-binding</keyword>
<evidence type="ECO:0000256" key="15">
    <source>
        <dbReference type="ARBA" id="ARBA00023125"/>
    </source>
</evidence>
<proteinExistence type="predicted"/>
<dbReference type="InterPro" id="IPR005162">
    <property type="entry name" value="Retrotrans_gag_dom"/>
</dbReference>
<evidence type="ECO:0000259" key="22">
    <source>
        <dbReference type="PROSITE" id="PS50013"/>
    </source>
</evidence>
<dbReference type="PANTHER" id="PTHR37984:SF5">
    <property type="entry name" value="PROTEIN NYNRIN-LIKE"/>
    <property type="match status" value="1"/>
</dbReference>
<dbReference type="SUPFAM" id="SSF54160">
    <property type="entry name" value="Chromo domain-like"/>
    <property type="match status" value="1"/>
</dbReference>
<dbReference type="PANTHER" id="PTHR37984">
    <property type="entry name" value="PROTEIN CBG26694"/>
    <property type="match status" value="1"/>
</dbReference>
<feature type="compositionally biased region" description="Basic and acidic residues" evidence="21">
    <location>
        <begin position="1041"/>
        <end position="1051"/>
    </location>
</feature>
<dbReference type="Pfam" id="PF17921">
    <property type="entry name" value="Integrase_H2C2"/>
    <property type="match status" value="1"/>
</dbReference>
<dbReference type="GO" id="GO:0006338">
    <property type="term" value="P:chromatin remodeling"/>
    <property type="evidence" value="ECO:0007669"/>
    <property type="project" value="UniProtKB-ARBA"/>
</dbReference>
<dbReference type="Pfam" id="PF24626">
    <property type="entry name" value="SH3_Tf2-1"/>
    <property type="match status" value="1"/>
</dbReference>
<evidence type="ECO:0000256" key="20">
    <source>
        <dbReference type="SAM" id="Coils"/>
    </source>
</evidence>
<dbReference type="InterPro" id="IPR023780">
    <property type="entry name" value="Chromo_domain"/>
</dbReference>
<feature type="region of interest" description="Disordered" evidence="21">
    <location>
        <begin position="355"/>
        <end position="398"/>
    </location>
</feature>
<dbReference type="GO" id="GO:0008270">
    <property type="term" value="F:zinc ion binding"/>
    <property type="evidence" value="ECO:0007669"/>
    <property type="project" value="UniProtKB-KW"/>
</dbReference>
<dbReference type="Gene3D" id="2.40.50.40">
    <property type="match status" value="1"/>
</dbReference>
<feature type="region of interest" description="Disordered" evidence="21">
    <location>
        <begin position="1032"/>
        <end position="1056"/>
    </location>
</feature>
<dbReference type="FunFam" id="1.10.340.70:FF:000001">
    <property type="entry name" value="Retrovirus-related Pol polyprotein from transposon gypsy-like Protein"/>
    <property type="match status" value="1"/>
</dbReference>
<dbReference type="PROSITE" id="PS00598">
    <property type="entry name" value="CHROMO_1"/>
    <property type="match status" value="1"/>
</dbReference>
<evidence type="ECO:0000256" key="7">
    <source>
        <dbReference type="ARBA" id="ARBA00022750"/>
    </source>
</evidence>
<feature type="compositionally biased region" description="Basic and acidic residues" evidence="21">
    <location>
        <begin position="366"/>
        <end position="390"/>
    </location>
</feature>
<keyword evidence="27" id="KW-1185">Reference proteome</keyword>
<dbReference type="EMBL" id="CYGV01000491">
    <property type="protein sequence ID" value="CUA68638.1"/>
    <property type="molecule type" value="Genomic_DNA"/>
</dbReference>
<evidence type="ECO:0000256" key="17">
    <source>
        <dbReference type="ARBA" id="ARBA00023242"/>
    </source>
</evidence>
<dbReference type="InterPro" id="IPR012337">
    <property type="entry name" value="RNaseH-like_sf"/>
</dbReference>
<keyword evidence="10" id="KW-0460">Magnesium</keyword>
<dbReference type="PROSITE" id="PS50878">
    <property type="entry name" value="RT_POL"/>
    <property type="match status" value="1"/>
</dbReference>
<evidence type="ECO:0000256" key="11">
    <source>
        <dbReference type="ARBA" id="ARBA00022884"/>
    </source>
</evidence>
<feature type="region of interest" description="Disordered" evidence="21">
    <location>
        <begin position="99"/>
        <end position="194"/>
    </location>
</feature>
<evidence type="ECO:0000256" key="1">
    <source>
        <dbReference type="ARBA" id="ARBA00004123"/>
    </source>
</evidence>
<organism evidence="26 27">
    <name type="scientific">Rhizoctonia solani</name>
    <dbReference type="NCBI Taxonomy" id="456999"/>
    <lineage>
        <taxon>Eukaryota</taxon>
        <taxon>Fungi</taxon>
        <taxon>Dikarya</taxon>
        <taxon>Basidiomycota</taxon>
        <taxon>Agaricomycotina</taxon>
        <taxon>Agaricomycetes</taxon>
        <taxon>Cantharellales</taxon>
        <taxon>Ceratobasidiaceae</taxon>
        <taxon>Rhizoctonia</taxon>
    </lineage>
</organism>
<dbReference type="InterPro" id="IPR001584">
    <property type="entry name" value="Integrase_cat-core"/>
</dbReference>
<dbReference type="Proteomes" id="UP000044841">
    <property type="component" value="Unassembled WGS sequence"/>
</dbReference>
<dbReference type="Gene3D" id="3.10.10.10">
    <property type="entry name" value="HIV Type 1 Reverse Transcriptase, subunit A, domain 1"/>
    <property type="match status" value="1"/>
</dbReference>
<feature type="domain" description="CCHC-type" evidence="23">
    <location>
        <begin position="409"/>
        <end position="424"/>
    </location>
</feature>
<dbReference type="GO" id="GO:0003964">
    <property type="term" value="F:RNA-directed DNA polymerase activity"/>
    <property type="evidence" value="ECO:0007669"/>
    <property type="project" value="UniProtKB-KW"/>
</dbReference>
<feature type="compositionally biased region" description="Basic and acidic residues" evidence="21">
    <location>
        <begin position="181"/>
        <end position="192"/>
    </location>
</feature>
<keyword evidence="3" id="KW-0808">Transferase</keyword>
<feature type="domain" description="Chromo" evidence="22">
    <location>
        <begin position="1498"/>
        <end position="1548"/>
    </location>
</feature>
<dbReference type="Gene3D" id="1.10.340.70">
    <property type="match status" value="1"/>
</dbReference>
<feature type="domain" description="Integrase catalytic" evidence="25">
    <location>
        <begin position="1199"/>
        <end position="1361"/>
    </location>
</feature>
<evidence type="ECO:0000259" key="24">
    <source>
        <dbReference type="PROSITE" id="PS50878"/>
    </source>
</evidence>
<evidence type="ECO:0000256" key="9">
    <source>
        <dbReference type="ARBA" id="ARBA00022801"/>
    </source>
</evidence>
<dbReference type="InterPro" id="IPR056924">
    <property type="entry name" value="SH3_Tf2-1"/>
</dbReference>
<dbReference type="GO" id="GO:0006310">
    <property type="term" value="P:DNA recombination"/>
    <property type="evidence" value="ECO:0007669"/>
    <property type="project" value="UniProtKB-KW"/>
</dbReference>
<gene>
    <name evidence="26" type="ORF">RSOLAG22IIIB_08016</name>
</gene>
<dbReference type="InterPro" id="IPR043128">
    <property type="entry name" value="Rev_trsase/Diguanyl_cyclase"/>
</dbReference>
<keyword evidence="14" id="KW-0239">DNA-directed DNA polymerase</keyword>
<evidence type="ECO:0000256" key="8">
    <source>
        <dbReference type="ARBA" id="ARBA00022759"/>
    </source>
</evidence>
<dbReference type="SMART" id="SM00343">
    <property type="entry name" value="ZnF_C2HC"/>
    <property type="match status" value="1"/>
</dbReference>
<sequence>MSARPGSSASHAGECAPKSKVPPKPAEIPRFATPSGELELSHLWGLLRNMQEQLVSLQEQNTRLEETIRNIETMQLEHDEALGYIKGEVHDLHAVGALHRPKTPPQGPPLGAEETPRPATGASTHIHSPTPLRPRGSVAFAGLGSPIAPKRRTPSPPIPAAAPRRTSTPSIAPPTAAKPPKMKEPDNFDGTRGRSAKQWWTRMMVWASFQRPNYPTEVTMLLHILTLMKPGKAADWAQPIMEKIVSRDPSAPRDIEGLSHLFNAAFSDPDASRAAMRQLHALTQTSDANSYTTEFNNLASDLDWTDEAALKAQYEQGLSFRVKSQLIQRDPYPRTLAALQEAAIKIDGLYRELDQSNPRRKAQGPAEEKSKAQGGAEKKREGMSLEERKKLPNYVSEEERKARREGNLCIKCGSPDHMFRECKNGWRKERVPGKGKAKETGKVAEEPELEFLYTELSNKSPLLSVTITPTKIPAEPFNALIDSGASCSFISPFMAEYLNLPKKRLNQPRTIKMLDGCSPDLVTHYLKIDFICEGRKSSQRFLICPIGRHKAILGKPWLTEENPQINWKTGMVTYKIAKIADEQEADDHPIPKEYQEFAKVFGEEEFNRLPPHRPYDIDIELKEDAKLGHAPLYSMTPAESKELKEWLDKELSQEKITPSKSPIASPVMFVKKKDGSLRLVVDYRKLNEATKKNSYPLPRQDDLLAKIQGAKIFTKLDLRWGYNNVRVKEGDEWKTAFRTKYGLFETRVMPFGLTNAPAAFQHFMNDILQDLLDVTVIVYLDDILIFSKDPNEHQAHVREVLKRLQENQLFCKASKCFFSVTNVEYLGIMISPEGISIEKGKVEAIQNWPTPKSRKQVQSFLGFANFLRRFIPEFSKMARPLNDLIPKDKAWQWDEREETAFLEIKRALCEAPVLRHPNPEKPYFLETDASGVAMGAVLSQRQEDSRLHPVAYMSKSFQGAAHNYDTHDKELLAIIEALQHWRIFLEGTEAPITIFTDHRNLEYWRESRNFNRRHARWHLLLAGFNFRIHYRPGKQSGKPDALSRRSDHGDVPPEPQIMLPEQVFANVGEIPEEASLEDVIRDQIDKDESLSEILAFLERNGPAPPSVAKQFRDYSLENGFLLYQGRILIPDHEPLKNDILRLHHDAPHAGHAGEQRTLELVSRKYYWPGMRARVFDYVKSCETCQRNRLPKKAVIPRKPLEVPHHRWEHISYDMITGFPSSHGFDAILVIIDSFSKYARFIPCKKTLSAKGFAELFLKHWWKDFGLPMKTVSDRGTVFNNKFLRALYNRLNIRPHFSSAYHPESDGQTERLNQFIEYFLRCYSDVEQLEWSNWLPLAEFAYNSAKHSATGRTPFEALYGTTPSSTVSNLRSEVPEADQLAENVVKQEDEIAAALKLSKEAMNKGRPDEVKEQFKEGDKVWLDGRNLKIKGANKLTNKRFGPFEVEEKLSDWAYRLKLPETLKIHPVFYVGLLSKSHENAEKPFEGRPEPETVDGEEEYKVEAIVDHKREKGTWWYYVKWRGYGPESNTWEPRDHLTHAKQVLKKYHSRLLQRAHEVGKALDSAKDLRGGAVS</sequence>
<keyword evidence="20" id="KW-0175">Coiled coil</keyword>
<dbReference type="InterPro" id="IPR041577">
    <property type="entry name" value="RT_RNaseH_2"/>
</dbReference>
<keyword evidence="15" id="KW-0238">DNA-binding</keyword>
<feature type="coiled-coil region" evidence="20">
    <location>
        <begin position="47"/>
        <end position="77"/>
    </location>
</feature>
<dbReference type="Gene3D" id="2.40.70.10">
    <property type="entry name" value="Acid Proteases"/>
    <property type="match status" value="1"/>
</dbReference>
<keyword evidence="9" id="KW-0378">Hydrolase</keyword>
<evidence type="ECO:0000256" key="4">
    <source>
        <dbReference type="ARBA" id="ARBA00022695"/>
    </source>
</evidence>
<keyword evidence="19" id="KW-0863">Zinc-finger</keyword>
<dbReference type="FunFam" id="3.30.420.10:FF:000032">
    <property type="entry name" value="Retrovirus-related Pol polyprotein from transposon 297-like Protein"/>
    <property type="match status" value="1"/>
</dbReference>
<evidence type="ECO:0000256" key="6">
    <source>
        <dbReference type="ARBA" id="ARBA00022723"/>
    </source>
</evidence>
<evidence type="ECO:0000256" key="3">
    <source>
        <dbReference type="ARBA" id="ARBA00022679"/>
    </source>
</evidence>
<dbReference type="Pfam" id="PF00078">
    <property type="entry name" value="RVT_1"/>
    <property type="match status" value="1"/>
</dbReference>
<protein>
    <submittedName>
        <fullName evidence="26">Transposon Tf2-7 polyprotein</fullName>
    </submittedName>
</protein>
<dbReference type="PROSITE" id="PS50994">
    <property type="entry name" value="INTEGRASE"/>
    <property type="match status" value="1"/>
</dbReference>
<feature type="compositionally biased region" description="Polar residues" evidence="21">
    <location>
        <begin position="1"/>
        <end position="10"/>
    </location>
</feature>
<comment type="subcellular location">
    <subcellularLocation>
        <location evidence="1">Nucleus</location>
    </subcellularLocation>
</comment>
<dbReference type="SUPFAM" id="SSF50630">
    <property type="entry name" value="Acid proteases"/>
    <property type="match status" value="1"/>
</dbReference>
<evidence type="ECO:0000256" key="10">
    <source>
        <dbReference type="ARBA" id="ARBA00022842"/>
    </source>
</evidence>
<dbReference type="Pfam" id="PF00385">
    <property type="entry name" value="Chromo"/>
    <property type="match status" value="1"/>
</dbReference>
<dbReference type="GO" id="GO:0003677">
    <property type="term" value="F:DNA binding"/>
    <property type="evidence" value="ECO:0007669"/>
    <property type="project" value="UniProtKB-KW"/>
</dbReference>
<evidence type="ECO:0000313" key="26">
    <source>
        <dbReference type="EMBL" id="CUA68638.1"/>
    </source>
</evidence>
<keyword evidence="16" id="KW-0233">DNA recombination</keyword>
<dbReference type="InterPro" id="IPR000953">
    <property type="entry name" value="Chromo/chromo_shadow_dom"/>
</dbReference>
<evidence type="ECO:0000256" key="12">
    <source>
        <dbReference type="ARBA" id="ARBA00022908"/>
    </source>
</evidence>
<dbReference type="CDD" id="cd01647">
    <property type="entry name" value="RT_LTR"/>
    <property type="match status" value="1"/>
</dbReference>
<dbReference type="SUPFAM" id="SSF56672">
    <property type="entry name" value="DNA/RNA polymerases"/>
    <property type="match status" value="1"/>
</dbReference>
<dbReference type="InterPro" id="IPR021109">
    <property type="entry name" value="Peptidase_aspartic_dom_sf"/>
</dbReference>
<dbReference type="CDD" id="cd09274">
    <property type="entry name" value="RNase_HI_RT_Ty3"/>
    <property type="match status" value="1"/>
</dbReference>
<evidence type="ECO:0000313" key="27">
    <source>
        <dbReference type="Proteomes" id="UP000044841"/>
    </source>
</evidence>
<dbReference type="InterPro" id="IPR000477">
    <property type="entry name" value="RT_dom"/>
</dbReference>
<evidence type="ECO:0000256" key="14">
    <source>
        <dbReference type="ARBA" id="ARBA00022932"/>
    </source>
</evidence>
<dbReference type="FunFam" id="3.10.20.370:FF:000001">
    <property type="entry name" value="Retrovirus-related Pol polyprotein from transposon 17.6-like protein"/>
    <property type="match status" value="1"/>
</dbReference>
<dbReference type="InterPro" id="IPR023779">
    <property type="entry name" value="Chromodomain_CS"/>
</dbReference>
<dbReference type="Gene3D" id="3.30.420.10">
    <property type="entry name" value="Ribonuclease H-like superfamily/Ribonuclease H"/>
    <property type="match status" value="1"/>
</dbReference>
<dbReference type="Pfam" id="PF03732">
    <property type="entry name" value="Retrotrans_gag"/>
    <property type="match status" value="1"/>
</dbReference>
<keyword evidence="8" id="KW-0255">Endonuclease</keyword>
<dbReference type="Gene3D" id="3.10.20.370">
    <property type="match status" value="1"/>
</dbReference>
<dbReference type="Pfam" id="PF08284">
    <property type="entry name" value="RVP_2"/>
    <property type="match status" value="1"/>
</dbReference>
<dbReference type="GO" id="GO:0003887">
    <property type="term" value="F:DNA-directed DNA polymerase activity"/>
    <property type="evidence" value="ECO:0007669"/>
    <property type="project" value="UniProtKB-KW"/>
</dbReference>
<reference evidence="26 27" key="1">
    <citation type="submission" date="2015-07" db="EMBL/GenBank/DDBJ databases">
        <authorList>
            <person name="Noorani M."/>
        </authorList>
    </citation>
    <scope>NUCLEOTIDE SEQUENCE [LARGE SCALE GENOMIC DNA]</scope>
    <source>
        <strain evidence="26">BBA 69670</strain>
    </source>
</reference>
<keyword evidence="13" id="KW-0695">RNA-directed DNA polymerase</keyword>
<dbReference type="GO" id="GO:0004519">
    <property type="term" value="F:endonuclease activity"/>
    <property type="evidence" value="ECO:0007669"/>
    <property type="project" value="UniProtKB-KW"/>
</dbReference>
<dbReference type="PROSITE" id="PS50158">
    <property type="entry name" value="ZF_CCHC"/>
    <property type="match status" value="1"/>
</dbReference>
<keyword evidence="2" id="KW-0645">Protease</keyword>
<dbReference type="Pfam" id="PF17919">
    <property type="entry name" value="RT_RNaseH_2"/>
    <property type="match status" value="1"/>
</dbReference>
<dbReference type="InterPro" id="IPR043502">
    <property type="entry name" value="DNA/RNA_pol_sf"/>
</dbReference>
<evidence type="ECO:0000256" key="5">
    <source>
        <dbReference type="ARBA" id="ARBA00022722"/>
    </source>
</evidence>
<dbReference type="InterPro" id="IPR001878">
    <property type="entry name" value="Znf_CCHC"/>
</dbReference>
<keyword evidence="12" id="KW-0229">DNA integration</keyword>
<evidence type="ECO:0000256" key="19">
    <source>
        <dbReference type="PROSITE-ProRule" id="PRU00047"/>
    </source>
</evidence>
<evidence type="ECO:0000256" key="16">
    <source>
        <dbReference type="ARBA" id="ARBA00023172"/>
    </source>
</evidence>
<evidence type="ECO:0000256" key="13">
    <source>
        <dbReference type="ARBA" id="ARBA00022918"/>
    </source>
</evidence>
<keyword evidence="18" id="KW-0511">Multifunctional enzyme</keyword>
<dbReference type="GO" id="GO:0015074">
    <property type="term" value="P:DNA integration"/>
    <property type="evidence" value="ECO:0007669"/>
    <property type="project" value="UniProtKB-KW"/>
</dbReference>
<feature type="domain" description="Reverse transcriptase" evidence="24">
    <location>
        <begin position="651"/>
        <end position="830"/>
    </location>
</feature>
<evidence type="ECO:0000256" key="21">
    <source>
        <dbReference type="SAM" id="MobiDB-lite"/>
    </source>
</evidence>
<feature type="compositionally biased region" description="Low complexity" evidence="21">
    <location>
        <begin position="161"/>
        <end position="179"/>
    </location>
</feature>
<keyword evidence="7" id="KW-0064">Aspartyl protease</keyword>